<proteinExistence type="predicted"/>
<dbReference type="PROSITE" id="PS00280">
    <property type="entry name" value="BPTI_KUNITZ_1"/>
    <property type="match status" value="3"/>
</dbReference>
<dbReference type="Gene3D" id="4.10.410.10">
    <property type="entry name" value="Pancreatic trypsin inhibitor Kunitz domain"/>
    <property type="match status" value="4"/>
</dbReference>
<dbReference type="InterPro" id="IPR036880">
    <property type="entry name" value="Kunitz_BPTI_sf"/>
</dbReference>
<evidence type="ECO:0000313" key="9">
    <source>
        <dbReference type="EMBL" id="KAK7067429.1"/>
    </source>
</evidence>
<dbReference type="EMBL" id="JAXCGZ010018356">
    <property type="protein sequence ID" value="KAK7067429.1"/>
    <property type="molecule type" value="Genomic_DNA"/>
</dbReference>
<dbReference type="GO" id="GO:0005615">
    <property type="term" value="C:extracellular space"/>
    <property type="evidence" value="ECO:0007669"/>
    <property type="project" value="TreeGrafter"/>
</dbReference>
<gene>
    <name evidence="9" type="ORF">SK128_019083</name>
</gene>
<evidence type="ECO:0000256" key="1">
    <source>
        <dbReference type="ARBA" id="ARBA00004613"/>
    </source>
</evidence>
<dbReference type="InterPro" id="IPR020901">
    <property type="entry name" value="Prtase_inh_Kunz-CS"/>
</dbReference>
<dbReference type="GO" id="GO:0004867">
    <property type="term" value="F:serine-type endopeptidase inhibitor activity"/>
    <property type="evidence" value="ECO:0007669"/>
    <property type="project" value="UniProtKB-KW"/>
</dbReference>
<reference evidence="9 10" key="1">
    <citation type="submission" date="2023-11" db="EMBL/GenBank/DDBJ databases">
        <title>Halocaridina rubra genome assembly.</title>
        <authorList>
            <person name="Smith C."/>
        </authorList>
    </citation>
    <scope>NUCLEOTIDE SEQUENCE [LARGE SCALE GENOMIC DNA]</scope>
    <source>
        <strain evidence="9">EP-1</strain>
        <tissue evidence="9">Whole</tissue>
    </source>
</reference>
<dbReference type="InterPro" id="IPR050098">
    <property type="entry name" value="TFPI/VKTCI-like"/>
</dbReference>
<evidence type="ECO:0000313" key="10">
    <source>
        <dbReference type="Proteomes" id="UP001381693"/>
    </source>
</evidence>
<accession>A0AAN8WW05</accession>
<dbReference type="Proteomes" id="UP001381693">
    <property type="component" value="Unassembled WGS sequence"/>
</dbReference>
<keyword evidence="2" id="KW-0964">Secreted</keyword>
<keyword evidence="4" id="KW-0677">Repeat</keyword>
<evidence type="ECO:0000256" key="6">
    <source>
        <dbReference type="ARBA" id="ARBA00023157"/>
    </source>
</evidence>
<sequence>MTSRLQKFHVVYAISEVCGYEKDRGPCGNFSVKWFFDMEYGGCTRFWYGGCEGNLNRFNTQEECNNACVEPEGMEACNLPRVEGPCTGSVPAWYHDSASGTCKPFIYGGCLGNNNRYSSKEECEETCVIPQKTDTCLLEVMPGPCRGNYVRWYYDQTLSRCAQFTYGGCKGNGNNYLTENECMQRCIRGQSKDLCTLPKASGLCDETLPRWYYDFSEGRCMPFYYTGCDGNTNKFISRGECEATCPGDTL</sequence>
<feature type="domain" description="BPTI/Kunitz inhibitor" evidence="8">
    <location>
        <begin position="195"/>
        <end position="245"/>
    </location>
</feature>
<dbReference type="SMART" id="SM00131">
    <property type="entry name" value="KU"/>
    <property type="match status" value="4"/>
</dbReference>
<name>A0AAN8WW05_HALRR</name>
<protein>
    <recommendedName>
        <fullName evidence="8">BPTI/Kunitz inhibitor domain-containing protein</fullName>
    </recommendedName>
</protein>
<dbReference type="PROSITE" id="PS50279">
    <property type="entry name" value="BPTI_KUNITZ_2"/>
    <property type="match status" value="4"/>
</dbReference>
<dbReference type="CDD" id="cd00109">
    <property type="entry name" value="Kunitz-type"/>
    <property type="match status" value="2"/>
</dbReference>
<evidence type="ECO:0000256" key="5">
    <source>
        <dbReference type="ARBA" id="ARBA00022900"/>
    </source>
</evidence>
<dbReference type="PANTHER" id="PTHR10083:SF381">
    <property type="entry name" value="BPTI_KUNITZ INHIBITOR DOMAIN-CONTAINING PROTEIN"/>
    <property type="match status" value="1"/>
</dbReference>
<evidence type="ECO:0000256" key="3">
    <source>
        <dbReference type="ARBA" id="ARBA00022690"/>
    </source>
</evidence>
<feature type="domain" description="BPTI/Kunitz inhibitor" evidence="8">
    <location>
        <begin position="77"/>
        <end position="127"/>
    </location>
</feature>
<evidence type="ECO:0000256" key="7">
    <source>
        <dbReference type="ARBA" id="ARBA00023180"/>
    </source>
</evidence>
<keyword evidence="10" id="KW-1185">Reference proteome</keyword>
<dbReference type="CDD" id="cd22639">
    <property type="entry name" value="Kunitz_papilin_lacunin-like"/>
    <property type="match status" value="1"/>
</dbReference>
<comment type="subcellular location">
    <subcellularLocation>
        <location evidence="1">Secreted</location>
    </subcellularLocation>
</comment>
<evidence type="ECO:0000256" key="2">
    <source>
        <dbReference type="ARBA" id="ARBA00022525"/>
    </source>
</evidence>
<keyword evidence="3" id="KW-0646">Protease inhibitor</keyword>
<dbReference type="PRINTS" id="PR00759">
    <property type="entry name" value="BASICPTASE"/>
</dbReference>
<dbReference type="FunFam" id="4.10.410.10:FF:000020">
    <property type="entry name" value="Collagen, type VI, alpha 3"/>
    <property type="match status" value="2"/>
</dbReference>
<evidence type="ECO:0000256" key="4">
    <source>
        <dbReference type="ARBA" id="ARBA00022737"/>
    </source>
</evidence>
<dbReference type="InterPro" id="IPR008296">
    <property type="entry name" value="TFPI-like"/>
</dbReference>
<evidence type="ECO:0000259" key="8">
    <source>
        <dbReference type="PROSITE" id="PS50279"/>
    </source>
</evidence>
<comment type="caution">
    <text evidence="9">The sequence shown here is derived from an EMBL/GenBank/DDBJ whole genome shotgun (WGS) entry which is preliminary data.</text>
</comment>
<dbReference type="InterPro" id="IPR002223">
    <property type="entry name" value="Kunitz_BPTI"/>
</dbReference>
<keyword evidence="6" id="KW-1015">Disulfide bond</keyword>
<dbReference type="PIRSF" id="PIRSF001620">
    <property type="entry name" value="TFPI"/>
    <property type="match status" value="1"/>
</dbReference>
<dbReference type="PANTHER" id="PTHR10083">
    <property type="entry name" value="KUNITZ-TYPE PROTEASE INHIBITOR-RELATED"/>
    <property type="match status" value="1"/>
</dbReference>
<keyword evidence="7" id="KW-0325">Glycoprotein</keyword>
<dbReference type="FunFam" id="4.10.410.10:FF:000006">
    <property type="entry name" value="Serine peptidase inhibitor, Kunitz type 1"/>
    <property type="match status" value="1"/>
</dbReference>
<dbReference type="Pfam" id="PF00014">
    <property type="entry name" value="Kunitz_BPTI"/>
    <property type="match status" value="4"/>
</dbReference>
<feature type="domain" description="BPTI/Kunitz inhibitor" evidence="8">
    <location>
        <begin position="136"/>
        <end position="186"/>
    </location>
</feature>
<feature type="non-terminal residue" evidence="9">
    <location>
        <position position="250"/>
    </location>
</feature>
<dbReference type="AlphaFoldDB" id="A0AAN8WW05"/>
<organism evidence="9 10">
    <name type="scientific">Halocaridina rubra</name>
    <name type="common">Hawaiian red shrimp</name>
    <dbReference type="NCBI Taxonomy" id="373956"/>
    <lineage>
        <taxon>Eukaryota</taxon>
        <taxon>Metazoa</taxon>
        <taxon>Ecdysozoa</taxon>
        <taxon>Arthropoda</taxon>
        <taxon>Crustacea</taxon>
        <taxon>Multicrustacea</taxon>
        <taxon>Malacostraca</taxon>
        <taxon>Eumalacostraca</taxon>
        <taxon>Eucarida</taxon>
        <taxon>Decapoda</taxon>
        <taxon>Pleocyemata</taxon>
        <taxon>Caridea</taxon>
        <taxon>Atyoidea</taxon>
        <taxon>Atyidae</taxon>
        <taxon>Halocaridina</taxon>
    </lineage>
</organism>
<feature type="domain" description="BPTI/Kunitz inhibitor" evidence="8">
    <location>
        <begin position="18"/>
        <end position="68"/>
    </location>
</feature>
<dbReference type="SUPFAM" id="SSF57362">
    <property type="entry name" value="BPTI-like"/>
    <property type="match status" value="4"/>
</dbReference>
<keyword evidence="5" id="KW-0722">Serine protease inhibitor</keyword>